<reference evidence="2 3" key="1">
    <citation type="submission" date="2020-07" db="EMBL/GenBank/DDBJ databases">
        <title>Sequencing the genomes of 1000 actinobacteria strains.</title>
        <authorList>
            <person name="Klenk H.-P."/>
        </authorList>
    </citation>
    <scope>NUCLEOTIDE SEQUENCE [LARGE SCALE GENOMIC DNA]</scope>
    <source>
        <strain evidence="2 3">DSM 26154</strain>
    </source>
</reference>
<dbReference type="Proteomes" id="UP000554054">
    <property type="component" value="Unassembled WGS sequence"/>
</dbReference>
<accession>A0A852VU36</accession>
<keyword evidence="2" id="KW-0560">Oxidoreductase</keyword>
<dbReference type="InterPro" id="IPR003779">
    <property type="entry name" value="CMD-like"/>
</dbReference>
<keyword evidence="3" id="KW-1185">Reference proteome</keyword>
<dbReference type="Pfam" id="PF02627">
    <property type="entry name" value="CMD"/>
    <property type="match status" value="1"/>
</dbReference>
<feature type="domain" description="Carboxymuconolactone decarboxylase-like" evidence="1">
    <location>
        <begin position="30"/>
        <end position="100"/>
    </location>
</feature>
<proteinExistence type="predicted"/>
<dbReference type="SUPFAM" id="SSF69118">
    <property type="entry name" value="AhpD-like"/>
    <property type="match status" value="1"/>
</dbReference>
<evidence type="ECO:0000313" key="2">
    <source>
        <dbReference type="EMBL" id="NYF97081.1"/>
    </source>
</evidence>
<name>A0A852VU36_9MICO</name>
<keyword evidence="2" id="KW-0575">Peroxidase</keyword>
<dbReference type="EMBL" id="JACCAE010000001">
    <property type="protein sequence ID" value="NYF97081.1"/>
    <property type="molecule type" value="Genomic_DNA"/>
</dbReference>
<dbReference type="PANTHER" id="PTHR34846:SF10">
    <property type="entry name" value="CYTOPLASMIC PROTEIN"/>
    <property type="match status" value="1"/>
</dbReference>
<comment type="caution">
    <text evidence="2">The sequence shown here is derived from an EMBL/GenBank/DDBJ whole genome shotgun (WGS) entry which is preliminary data.</text>
</comment>
<protein>
    <submittedName>
        <fullName evidence="2">AhpD family alkylhydroperoxidase</fullName>
    </submittedName>
</protein>
<dbReference type="RefSeq" id="WP_185990056.1">
    <property type="nucleotide sequence ID" value="NZ_JACCAE010000001.1"/>
</dbReference>
<dbReference type="InterPro" id="IPR029032">
    <property type="entry name" value="AhpD-like"/>
</dbReference>
<dbReference type="AlphaFoldDB" id="A0A852VU36"/>
<dbReference type="Gene3D" id="1.20.1290.10">
    <property type="entry name" value="AhpD-like"/>
    <property type="match status" value="1"/>
</dbReference>
<evidence type="ECO:0000259" key="1">
    <source>
        <dbReference type="Pfam" id="PF02627"/>
    </source>
</evidence>
<evidence type="ECO:0000313" key="3">
    <source>
        <dbReference type="Proteomes" id="UP000554054"/>
    </source>
</evidence>
<dbReference type="InterPro" id="IPR004675">
    <property type="entry name" value="AhpD_core"/>
</dbReference>
<sequence length="156" mass="17209">MSTNQHLPFLDKSDPTIWKALNALALEVSAAAEAAGLERQTLELMNIRISQLNGCSFCLDMHTRMAQEAGATTQRLAQLPAWQESSLFDVVECAVLQVAEVTTTLPNVDSRRAALRSAHDTLGDEAFTAVEWAAVTMNAYNRVSVLSEHPVRRRKQ</sequence>
<dbReference type="PANTHER" id="PTHR34846">
    <property type="entry name" value="4-CARBOXYMUCONOLACTONE DECARBOXYLASE FAMILY PROTEIN (AFU_ORTHOLOGUE AFUA_6G11590)"/>
    <property type="match status" value="1"/>
</dbReference>
<organism evidence="2 3">
    <name type="scientific">Janibacter cremeus</name>
    <dbReference type="NCBI Taxonomy" id="1285192"/>
    <lineage>
        <taxon>Bacteria</taxon>
        <taxon>Bacillati</taxon>
        <taxon>Actinomycetota</taxon>
        <taxon>Actinomycetes</taxon>
        <taxon>Micrococcales</taxon>
        <taxon>Intrasporangiaceae</taxon>
        <taxon>Janibacter</taxon>
    </lineage>
</organism>
<dbReference type="GO" id="GO:0051920">
    <property type="term" value="F:peroxiredoxin activity"/>
    <property type="evidence" value="ECO:0007669"/>
    <property type="project" value="InterPro"/>
</dbReference>
<dbReference type="NCBIfam" id="TIGR00778">
    <property type="entry name" value="ahpD_dom"/>
    <property type="match status" value="1"/>
</dbReference>
<gene>
    <name evidence="2" type="ORF">BJY20_000473</name>
</gene>